<accession>A0ABV5K1J2</accession>
<evidence type="ECO:0000313" key="2">
    <source>
        <dbReference type="Proteomes" id="UP001589665"/>
    </source>
</evidence>
<dbReference type="InterPro" id="IPR021471">
    <property type="entry name" value="DUF3124"/>
</dbReference>
<dbReference type="Proteomes" id="UP001589665">
    <property type="component" value="Unassembled WGS sequence"/>
</dbReference>
<organism evidence="1 2">
    <name type="scientific">Lutibacter litoralis</name>
    <dbReference type="NCBI Taxonomy" id="321268"/>
    <lineage>
        <taxon>Bacteria</taxon>
        <taxon>Pseudomonadati</taxon>
        <taxon>Bacteroidota</taxon>
        <taxon>Flavobacteriia</taxon>
        <taxon>Flavobacteriales</taxon>
        <taxon>Flavobacteriaceae</taxon>
        <taxon>Lutibacter</taxon>
    </lineage>
</organism>
<sequence length="179" mass="20427">MKIQMHKFNSVKQSMLFLGVCLFIFSCELEKEFSSIKPINWEKRAIDLNKKDTLTSGQTYLSVYSQIYSGTEHRTHNLTVTVSMKNINLNDSVYIEEATYFDTKGDLIRTYFTKPIYLAPLETVEIVIDEVDKHGGTGANFVFDWKKKSTVNDPHFESVMISTSGQQGISFTSQGIKIE</sequence>
<name>A0ABV5K1J2_9FLAO</name>
<dbReference type="PROSITE" id="PS51257">
    <property type="entry name" value="PROKAR_LIPOPROTEIN"/>
    <property type="match status" value="1"/>
</dbReference>
<dbReference type="RefSeq" id="WP_229714429.1">
    <property type="nucleotide sequence ID" value="NZ_BMNS01000005.1"/>
</dbReference>
<dbReference type="Pfam" id="PF11322">
    <property type="entry name" value="DUF3124"/>
    <property type="match status" value="1"/>
</dbReference>
<keyword evidence="2" id="KW-1185">Reference proteome</keyword>
<evidence type="ECO:0000313" key="1">
    <source>
        <dbReference type="EMBL" id="MFB9271688.1"/>
    </source>
</evidence>
<protein>
    <submittedName>
        <fullName evidence="1">DUF3124 domain-containing protein</fullName>
    </submittedName>
</protein>
<proteinExistence type="predicted"/>
<reference evidence="1 2" key="1">
    <citation type="submission" date="2024-09" db="EMBL/GenBank/DDBJ databases">
        <authorList>
            <person name="Sun Q."/>
            <person name="Mori K."/>
        </authorList>
    </citation>
    <scope>NUCLEOTIDE SEQUENCE [LARGE SCALE GENOMIC DNA]</scope>
    <source>
        <strain evidence="1 2">JCM 13034</strain>
    </source>
</reference>
<comment type="caution">
    <text evidence="1">The sequence shown here is derived from an EMBL/GenBank/DDBJ whole genome shotgun (WGS) entry which is preliminary data.</text>
</comment>
<gene>
    <name evidence="1" type="ORF">ACFFT3_07280</name>
</gene>
<dbReference type="EMBL" id="JBHMDX010000006">
    <property type="protein sequence ID" value="MFB9271688.1"/>
    <property type="molecule type" value="Genomic_DNA"/>
</dbReference>